<evidence type="ECO:0000256" key="3">
    <source>
        <dbReference type="ARBA" id="ARBA00023014"/>
    </source>
</evidence>
<protein>
    <submittedName>
        <fullName evidence="5">Aldo/keto reductase</fullName>
    </submittedName>
</protein>
<evidence type="ECO:0000256" key="2">
    <source>
        <dbReference type="ARBA" id="ARBA00023004"/>
    </source>
</evidence>
<dbReference type="SUPFAM" id="SSF46548">
    <property type="entry name" value="alpha-helical ferredoxin"/>
    <property type="match status" value="1"/>
</dbReference>
<dbReference type="Gene3D" id="1.10.1060.10">
    <property type="entry name" value="Alpha-helical ferredoxin"/>
    <property type="match status" value="1"/>
</dbReference>
<dbReference type="InterPro" id="IPR023210">
    <property type="entry name" value="NADP_OxRdtase_dom"/>
</dbReference>
<evidence type="ECO:0000313" key="5">
    <source>
        <dbReference type="EMBL" id="KKX99807.1"/>
    </source>
</evidence>
<evidence type="ECO:0000313" key="6">
    <source>
        <dbReference type="Proteomes" id="UP000034407"/>
    </source>
</evidence>
<dbReference type="AlphaFoldDB" id="A0A0M3DC08"/>
<proteinExistence type="predicted"/>
<dbReference type="PANTHER" id="PTHR43312">
    <property type="entry name" value="D-THREO-ALDOSE 1-DEHYDROGENASE"/>
    <property type="match status" value="1"/>
</dbReference>
<dbReference type="Pfam" id="PF13187">
    <property type="entry name" value="Fer4_9"/>
    <property type="match status" value="1"/>
</dbReference>
<dbReference type="InterPro" id="IPR053135">
    <property type="entry name" value="AKR2_Oxidoreductase"/>
</dbReference>
<dbReference type="RefSeq" id="WP_046824434.1">
    <property type="nucleotide sequence ID" value="NZ_LBBT01000365.1"/>
</dbReference>
<organism evidence="5 6">
    <name type="scientific">Paraclostridium benzoelyticum</name>
    <dbReference type="NCBI Taxonomy" id="1629550"/>
    <lineage>
        <taxon>Bacteria</taxon>
        <taxon>Bacillati</taxon>
        <taxon>Bacillota</taxon>
        <taxon>Clostridia</taxon>
        <taxon>Peptostreptococcales</taxon>
        <taxon>Peptostreptococcaceae</taxon>
        <taxon>Paraclostridium</taxon>
    </lineage>
</organism>
<dbReference type="InterPro" id="IPR017896">
    <property type="entry name" value="4Fe4S_Fe-S-bd"/>
</dbReference>
<dbReference type="PANTHER" id="PTHR43312:SF2">
    <property type="entry name" value="OXIDOREDUCTASE"/>
    <property type="match status" value="1"/>
</dbReference>
<evidence type="ECO:0000256" key="1">
    <source>
        <dbReference type="ARBA" id="ARBA00022723"/>
    </source>
</evidence>
<dbReference type="PATRIC" id="fig|1629550.3.peg.3098"/>
<keyword evidence="2" id="KW-0408">Iron</keyword>
<keyword evidence="6" id="KW-1185">Reference proteome</keyword>
<dbReference type="Proteomes" id="UP000034407">
    <property type="component" value="Unassembled WGS sequence"/>
</dbReference>
<comment type="caution">
    <text evidence="5">The sequence shown here is derived from an EMBL/GenBank/DDBJ whole genome shotgun (WGS) entry which is preliminary data.</text>
</comment>
<accession>A0A0M3DC08</accession>
<dbReference type="Gene3D" id="3.20.20.100">
    <property type="entry name" value="NADP-dependent oxidoreductase domain"/>
    <property type="match status" value="1"/>
</dbReference>
<reference evidence="5 6" key="1">
    <citation type="submission" date="2015-04" db="EMBL/GenBank/DDBJ databases">
        <title>Microcin producing Clostridium sp. JC272T.</title>
        <authorList>
            <person name="Jyothsna T."/>
            <person name="Sasikala C."/>
            <person name="Ramana C."/>
        </authorList>
    </citation>
    <scope>NUCLEOTIDE SEQUENCE [LARGE SCALE GENOMIC DNA]</scope>
    <source>
        <strain evidence="5 6">JC272</strain>
    </source>
</reference>
<sequence>MRYREFGKTGEKISILGFGCMRFPQIDGKIDEEKTVKMVRYAIDNGVNYIDTAYPYHNGESEIVVGKILKDGYRERINLATKLPSWEINSREDMDKYFNEQLKKLQTEQIDFYLIHALDKSLWDNLVENNIFDFLNEIKKSKKVRYVGFSFHDKYEVFKEIIDAYDWDFTQIQYNYLDEEYQAGTKGLEYANKKGMGVIIMEPLRGGKLANNLPNDILEIINKPNTKKSPAQWAFKFLYNKPEIGIVLSGMSNMEQVVDNIRICNEDGEADSMNLENERVIESLRDTLKSKIKINCTDCKYCMPCPNGVNIPACFECLNNSSMFNDIEGIKNNMYKYLIEQYADASKCIECGKCEKSCPQHIDIINKLKKVKETFK</sequence>
<dbReference type="InterPro" id="IPR017900">
    <property type="entry name" value="4Fe4S_Fe_S_CS"/>
</dbReference>
<feature type="domain" description="4Fe-4S ferredoxin-type" evidence="4">
    <location>
        <begin position="339"/>
        <end position="367"/>
    </location>
</feature>
<dbReference type="EMBL" id="LBBT01000365">
    <property type="protein sequence ID" value="KKX99807.1"/>
    <property type="molecule type" value="Genomic_DNA"/>
</dbReference>
<evidence type="ECO:0000259" key="4">
    <source>
        <dbReference type="PROSITE" id="PS51379"/>
    </source>
</evidence>
<dbReference type="GO" id="GO:0046872">
    <property type="term" value="F:metal ion binding"/>
    <property type="evidence" value="ECO:0007669"/>
    <property type="project" value="UniProtKB-KW"/>
</dbReference>
<dbReference type="CDD" id="cd19096">
    <property type="entry name" value="AKR_Fe-S_oxidoreductase"/>
    <property type="match status" value="1"/>
</dbReference>
<dbReference type="InterPro" id="IPR036812">
    <property type="entry name" value="NAD(P)_OxRdtase_dom_sf"/>
</dbReference>
<keyword evidence="1" id="KW-0479">Metal-binding</keyword>
<name>A0A0M3DC08_9FIRM</name>
<dbReference type="PROSITE" id="PS00198">
    <property type="entry name" value="4FE4S_FER_1"/>
    <property type="match status" value="1"/>
</dbReference>
<dbReference type="SUPFAM" id="SSF51430">
    <property type="entry name" value="NAD(P)-linked oxidoreductase"/>
    <property type="match status" value="1"/>
</dbReference>
<dbReference type="PROSITE" id="PS51379">
    <property type="entry name" value="4FE4S_FER_2"/>
    <property type="match status" value="1"/>
</dbReference>
<dbReference type="Pfam" id="PF00248">
    <property type="entry name" value="Aldo_ket_red"/>
    <property type="match status" value="1"/>
</dbReference>
<dbReference type="InterPro" id="IPR009051">
    <property type="entry name" value="Helical_ferredxn"/>
</dbReference>
<dbReference type="GO" id="GO:0051536">
    <property type="term" value="F:iron-sulfur cluster binding"/>
    <property type="evidence" value="ECO:0007669"/>
    <property type="project" value="UniProtKB-KW"/>
</dbReference>
<keyword evidence="3" id="KW-0411">Iron-sulfur</keyword>
<gene>
    <name evidence="5" type="ORF">VN21_17675</name>
</gene>